<proteinExistence type="predicted"/>
<organism evidence="1">
    <name type="scientific">Rhizophagus irregularis (strain DAOM 181602 / DAOM 197198 / MUCL 43194)</name>
    <name type="common">Arbuscular mycorrhizal fungus</name>
    <name type="synonym">Glomus intraradices</name>
    <dbReference type="NCBI Taxonomy" id="747089"/>
    <lineage>
        <taxon>Eukaryota</taxon>
        <taxon>Fungi</taxon>
        <taxon>Fungi incertae sedis</taxon>
        <taxon>Mucoromycota</taxon>
        <taxon>Glomeromycotina</taxon>
        <taxon>Glomeromycetes</taxon>
        <taxon>Glomerales</taxon>
        <taxon>Glomeraceae</taxon>
        <taxon>Rhizophagus</taxon>
    </lineage>
</organism>
<dbReference type="HOGENOM" id="CLU_2905244_0_0_1"/>
<name>U9UKJ2_RHIID</name>
<protein>
    <submittedName>
        <fullName evidence="1">Uncharacterized protein</fullName>
    </submittedName>
</protein>
<dbReference type="AlphaFoldDB" id="U9UKJ2"/>
<sequence>MSTMTLILFLGGSQASSLRYHLLLTALQFPRARDFSTEPFLSSLIGSSLLILTEKAFAALTK</sequence>
<gene>
    <name evidence="1" type="ORF">GLOINDRAFT_18026</name>
</gene>
<dbReference type="EMBL" id="KI276897">
    <property type="protein sequence ID" value="ESA20910.1"/>
    <property type="molecule type" value="Genomic_DNA"/>
</dbReference>
<accession>U9UKJ2</accession>
<reference evidence="1" key="1">
    <citation type="submission" date="2013-07" db="EMBL/GenBank/DDBJ databases">
        <title>The genome of an arbuscular mycorrhizal fungus provides insights into the evolution of the oldest plant symbiosis.</title>
        <authorList>
            <consortium name="DOE Joint Genome Institute"/>
            <person name="Tisserant E."/>
            <person name="Malbreil M."/>
            <person name="Kuo A."/>
            <person name="Kohler A."/>
            <person name="Symeonidi A."/>
            <person name="Balestrini R."/>
            <person name="Charron P."/>
            <person name="Duensing N."/>
            <person name="Frei-dit-Frey N."/>
            <person name="Gianinazzi-Pearson V."/>
            <person name="Gilbert B."/>
            <person name="Handa Y."/>
            <person name="Hijri M."/>
            <person name="Kaul R."/>
            <person name="Kawaguchi M."/>
            <person name="Krajinski F."/>
            <person name="Lammers P."/>
            <person name="Lapierre D."/>
            <person name="Masclaux F.G."/>
            <person name="Murat C."/>
            <person name="Morin E."/>
            <person name="Ndikumana S."/>
            <person name="Pagni M."/>
            <person name="Petitpierre D."/>
            <person name="Requena N."/>
            <person name="Rosikiewicz P."/>
            <person name="Riley R."/>
            <person name="Saito K."/>
            <person name="San Clemente H."/>
            <person name="Shapiro H."/>
            <person name="van Tuinen D."/>
            <person name="Becard G."/>
            <person name="Bonfante P."/>
            <person name="Paszkowski U."/>
            <person name="Shachar-Hill Y."/>
            <person name="Young J.P."/>
            <person name="Sanders I.R."/>
            <person name="Henrissat B."/>
            <person name="Rensing S.A."/>
            <person name="Grigoriev I.V."/>
            <person name="Corradi N."/>
            <person name="Roux C."/>
            <person name="Martin F."/>
        </authorList>
    </citation>
    <scope>NUCLEOTIDE SEQUENCE</scope>
    <source>
        <strain evidence="1">DAOM 197198</strain>
    </source>
</reference>
<evidence type="ECO:0000313" key="1">
    <source>
        <dbReference type="EMBL" id="ESA20910.1"/>
    </source>
</evidence>